<sequence>MFTRSCLDSALSSSLLHPQKLQHLHTFGPTNTLLCRYSNTPPHIERIASSCGNTDEHHRFNSLQDANNDSTSGIFDLLDLGLGLFSSTGQPGFGFACSPVVGDAVSATVSLLSLMLYYFEKAIQVAKDFCWTNKSLGSSATLEVYCLTNLSKSPASKVQILIAEKALFCTYLEDEEHYPEALSAHCSSTTHRSFTFAVLTPSTRIVFIASDSLPTSAQYPRVWIAS</sequence>
<reference evidence="2" key="1">
    <citation type="submission" date="2024-06" db="EMBL/GenBank/DDBJ databases">
        <title>Multi-omics analyses provide insights into the biosynthesis of the anticancer antibiotic pleurotin in Hohenbuehelia grisea.</title>
        <authorList>
            <person name="Weaver J.A."/>
            <person name="Alberti F."/>
        </authorList>
    </citation>
    <scope>NUCLEOTIDE SEQUENCE [LARGE SCALE GENOMIC DNA]</scope>
    <source>
        <strain evidence="2">T-177</strain>
    </source>
</reference>
<dbReference type="Proteomes" id="UP001556367">
    <property type="component" value="Unassembled WGS sequence"/>
</dbReference>
<comment type="caution">
    <text evidence="1">The sequence shown here is derived from an EMBL/GenBank/DDBJ whole genome shotgun (WGS) entry which is preliminary data.</text>
</comment>
<gene>
    <name evidence="1" type="ORF">HGRIS_003289</name>
</gene>
<evidence type="ECO:0000313" key="1">
    <source>
        <dbReference type="EMBL" id="KAL0957197.1"/>
    </source>
</evidence>
<dbReference type="EMBL" id="JASNQZ010000006">
    <property type="protein sequence ID" value="KAL0957197.1"/>
    <property type="molecule type" value="Genomic_DNA"/>
</dbReference>
<protein>
    <submittedName>
        <fullName evidence="1">Uncharacterized protein</fullName>
    </submittedName>
</protein>
<evidence type="ECO:0000313" key="2">
    <source>
        <dbReference type="Proteomes" id="UP001556367"/>
    </source>
</evidence>
<keyword evidence="2" id="KW-1185">Reference proteome</keyword>
<organism evidence="1 2">
    <name type="scientific">Hohenbuehelia grisea</name>
    <dbReference type="NCBI Taxonomy" id="104357"/>
    <lineage>
        <taxon>Eukaryota</taxon>
        <taxon>Fungi</taxon>
        <taxon>Dikarya</taxon>
        <taxon>Basidiomycota</taxon>
        <taxon>Agaricomycotina</taxon>
        <taxon>Agaricomycetes</taxon>
        <taxon>Agaricomycetidae</taxon>
        <taxon>Agaricales</taxon>
        <taxon>Pleurotineae</taxon>
        <taxon>Pleurotaceae</taxon>
        <taxon>Hohenbuehelia</taxon>
    </lineage>
</organism>
<name>A0ABR3JPC5_9AGAR</name>
<proteinExistence type="predicted"/>
<accession>A0ABR3JPC5</accession>